<dbReference type="Gene3D" id="3.40.50.1820">
    <property type="entry name" value="alpha/beta hydrolase"/>
    <property type="match status" value="1"/>
</dbReference>
<dbReference type="EMBL" id="JBHSAY010000027">
    <property type="protein sequence ID" value="MFC4135893.1"/>
    <property type="molecule type" value="Genomic_DNA"/>
</dbReference>
<evidence type="ECO:0000313" key="4">
    <source>
        <dbReference type="Proteomes" id="UP001595816"/>
    </source>
</evidence>
<evidence type="ECO:0000313" key="3">
    <source>
        <dbReference type="EMBL" id="MFC4135893.1"/>
    </source>
</evidence>
<dbReference type="Pfam" id="PF12146">
    <property type="entry name" value="Hydrolase_4"/>
    <property type="match status" value="1"/>
</dbReference>
<comment type="caution">
    <text evidence="3">The sequence shown here is derived from an EMBL/GenBank/DDBJ whole genome shotgun (WGS) entry which is preliminary data.</text>
</comment>
<sequence>MSDQPRVTIREFTGRQPETEQALAGLSVESAAGLRQFSLERMLGYGVDYADAVELRGRVLAGDRWAEAATRLAEQCLQYAQAAAIEVVRAPFLLRASALLRMSQMMFLQDTAERREIYARAAVLYAEAAVILGDRERVNVDGPQGTLVGWWFHATPQPVGTVVVIGGVEGWAMDFASMGLALAQRNLNVLVLDGPGQGETRFTHGQYLTAEWRASYGAVLDYVQKRAPGVPIGLVGNSMGGSLMMAIAVADERIRACCDNGGLVAPSMVTSSVGTFHTKMVLFCGTSDPDAAARIWTDVNPIADGPNTGYPLLIVHGSKDPLISDDLATAMLTHAPTADKEMTVFSDGDHCIYNHLQDRDALIGDWMRARLATAGE</sequence>
<evidence type="ECO:0000259" key="2">
    <source>
        <dbReference type="Pfam" id="PF12146"/>
    </source>
</evidence>
<comment type="similarity">
    <text evidence="1">Belongs to the AB hydrolase superfamily.</text>
</comment>
<organism evidence="3 4">
    <name type="scientific">Hamadaea flava</name>
    <dbReference type="NCBI Taxonomy" id="1742688"/>
    <lineage>
        <taxon>Bacteria</taxon>
        <taxon>Bacillati</taxon>
        <taxon>Actinomycetota</taxon>
        <taxon>Actinomycetes</taxon>
        <taxon>Micromonosporales</taxon>
        <taxon>Micromonosporaceae</taxon>
        <taxon>Hamadaea</taxon>
    </lineage>
</organism>
<reference evidence="4" key="1">
    <citation type="journal article" date="2019" name="Int. J. Syst. Evol. Microbiol.">
        <title>The Global Catalogue of Microorganisms (GCM) 10K type strain sequencing project: providing services to taxonomists for standard genome sequencing and annotation.</title>
        <authorList>
            <consortium name="The Broad Institute Genomics Platform"/>
            <consortium name="The Broad Institute Genome Sequencing Center for Infectious Disease"/>
            <person name="Wu L."/>
            <person name="Ma J."/>
        </authorList>
    </citation>
    <scope>NUCLEOTIDE SEQUENCE [LARGE SCALE GENOMIC DNA]</scope>
    <source>
        <strain evidence="4">CGMCC 4.7289</strain>
    </source>
</reference>
<accession>A0ABV8LZX3</accession>
<dbReference type="SUPFAM" id="SSF53474">
    <property type="entry name" value="alpha/beta-Hydrolases"/>
    <property type="match status" value="1"/>
</dbReference>
<dbReference type="InterPro" id="IPR050261">
    <property type="entry name" value="FrsA_esterase"/>
</dbReference>
<name>A0ABV8LZX3_9ACTN</name>
<dbReference type="RefSeq" id="WP_253754250.1">
    <property type="nucleotide sequence ID" value="NZ_JAMZDZ010000001.1"/>
</dbReference>
<dbReference type="InterPro" id="IPR022742">
    <property type="entry name" value="Hydrolase_4"/>
</dbReference>
<keyword evidence="3" id="KW-0378">Hydrolase</keyword>
<protein>
    <submittedName>
        <fullName evidence="3">Alpha/beta hydrolase</fullName>
    </submittedName>
</protein>
<feature type="domain" description="Serine aminopeptidase S33" evidence="2">
    <location>
        <begin position="157"/>
        <end position="253"/>
    </location>
</feature>
<dbReference type="Proteomes" id="UP001595816">
    <property type="component" value="Unassembled WGS sequence"/>
</dbReference>
<gene>
    <name evidence="3" type="ORF">ACFOZ4_35255</name>
</gene>
<keyword evidence="4" id="KW-1185">Reference proteome</keyword>
<dbReference type="PANTHER" id="PTHR22946">
    <property type="entry name" value="DIENELACTONE HYDROLASE DOMAIN-CONTAINING PROTEIN-RELATED"/>
    <property type="match status" value="1"/>
</dbReference>
<dbReference type="InterPro" id="IPR029058">
    <property type="entry name" value="AB_hydrolase_fold"/>
</dbReference>
<dbReference type="Gene3D" id="1.20.1440.110">
    <property type="entry name" value="acylaminoacyl peptidase"/>
    <property type="match status" value="1"/>
</dbReference>
<proteinExistence type="inferred from homology"/>
<evidence type="ECO:0000256" key="1">
    <source>
        <dbReference type="ARBA" id="ARBA00008645"/>
    </source>
</evidence>
<dbReference type="PANTHER" id="PTHR22946:SF12">
    <property type="entry name" value="CONIDIAL PIGMENT BIOSYNTHESIS PROTEIN AYG1 (AFU_ORTHOLOGUE AFUA_2G17550)"/>
    <property type="match status" value="1"/>
</dbReference>
<dbReference type="GO" id="GO:0016787">
    <property type="term" value="F:hydrolase activity"/>
    <property type="evidence" value="ECO:0007669"/>
    <property type="project" value="UniProtKB-KW"/>
</dbReference>